<dbReference type="AlphaFoldDB" id="A0A2M8QE21"/>
<evidence type="ECO:0000313" key="1">
    <source>
        <dbReference type="EMBL" id="PJF48002.1"/>
    </source>
</evidence>
<protein>
    <submittedName>
        <fullName evidence="1">Uncharacterized protein</fullName>
    </submittedName>
</protein>
<proteinExistence type="predicted"/>
<evidence type="ECO:0000313" key="2">
    <source>
        <dbReference type="Proteomes" id="UP000230790"/>
    </source>
</evidence>
<comment type="caution">
    <text evidence="1">The sequence shown here is derived from an EMBL/GenBank/DDBJ whole genome shotgun (WGS) entry which is preliminary data.</text>
</comment>
<organism evidence="1 2">
    <name type="scientific">Candidatus Thermofonsia Clade 3 bacterium</name>
    <dbReference type="NCBI Taxonomy" id="2364212"/>
    <lineage>
        <taxon>Bacteria</taxon>
        <taxon>Bacillati</taxon>
        <taxon>Chloroflexota</taxon>
        <taxon>Candidatus Thermofontia</taxon>
        <taxon>Candidatus Thermofonsia Clade 3</taxon>
    </lineage>
</organism>
<gene>
    <name evidence="1" type="ORF">CUN48_05700</name>
</gene>
<dbReference type="EMBL" id="PGTN01000027">
    <property type="protein sequence ID" value="PJF48002.1"/>
    <property type="molecule type" value="Genomic_DNA"/>
</dbReference>
<dbReference type="Proteomes" id="UP000230790">
    <property type="component" value="Unassembled WGS sequence"/>
</dbReference>
<name>A0A2M8QE21_9CHLR</name>
<reference evidence="1 2" key="1">
    <citation type="submission" date="2017-11" db="EMBL/GenBank/DDBJ databases">
        <title>Evolution of Phototrophy in the Chloroflexi Phylum Driven by Horizontal Gene Transfer.</title>
        <authorList>
            <person name="Ward L.M."/>
            <person name="Hemp J."/>
            <person name="Shih P.M."/>
            <person name="Mcglynn S.E."/>
            <person name="Fischer W."/>
        </authorList>
    </citation>
    <scope>NUCLEOTIDE SEQUENCE [LARGE SCALE GENOMIC DNA]</scope>
    <source>
        <strain evidence="1">JP3_7</strain>
    </source>
</reference>
<accession>A0A2M8QE21</accession>
<sequence length="418" mass="46572">MVAAGLLLALLRFEAPPYGDREAHLDRILAGKHFDLAGWWIEAMAAKLSYELIPTHEGMSDAEQAAFVQDYMHDVAEFKRLVGQIEAIYSDPKVGDAAAASAGLRAQRDALRARLNVRQAIVEAILQDQVQSVLREEGFAVAGQVMPPLRFRFTELPDLLVISRRDKIERIASRELAAGLTLEEKARLEEAVDRRFDVSSLVTPIGGLGAYPTMLPETSALHWVIGVIAHEWVHNYLIFTLSPVGLNFFSSAEARTINETAAVIVEREIRERVAQRYYPELSAALASDTQASAASDTNHKFDFRAEMRRTRERVDELLAQGRVEEAEAYMEQRRILFVQNGYLIRKLNQAYFAFHGAYNADPGGSPAAGKDPIGPAVQELRRRSPSLGAFLREIAAIRDFDDLQRRLQAGTRDATGKT</sequence>